<dbReference type="Proteomes" id="UP000075714">
    <property type="component" value="Unassembled WGS sequence"/>
</dbReference>
<evidence type="ECO:0000256" key="1">
    <source>
        <dbReference type="SAM" id="MobiDB-lite"/>
    </source>
</evidence>
<accession>A0A150G8I4</accession>
<dbReference type="OrthoDB" id="551329at2759"/>
<feature type="region of interest" description="Disordered" evidence="1">
    <location>
        <begin position="316"/>
        <end position="341"/>
    </location>
</feature>
<organism evidence="2 3">
    <name type="scientific">Gonium pectorale</name>
    <name type="common">Green alga</name>
    <dbReference type="NCBI Taxonomy" id="33097"/>
    <lineage>
        <taxon>Eukaryota</taxon>
        <taxon>Viridiplantae</taxon>
        <taxon>Chlorophyta</taxon>
        <taxon>core chlorophytes</taxon>
        <taxon>Chlorophyceae</taxon>
        <taxon>CS clade</taxon>
        <taxon>Chlamydomonadales</taxon>
        <taxon>Volvocaceae</taxon>
        <taxon>Gonium</taxon>
    </lineage>
</organism>
<gene>
    <name evidence="2" type="ORF">GPECTOR_46g213</name>
</gene>
<keyword evidence="3" id="KW-1185">Reference proteome</keyword>
<comment type="caution">
    <text evidence="2">The sequence shown here is derived from an EMBL/GenBank/DDBJ whole genome shotgun (WGS) entry which is preliminary data.</text>
</comment>
<feature type="compositionally biased region" description="Gly residues" evidence="1">
    <location>
        <begin position="316"/>
        <end position="328"/>
    </location>
</feature>
<proteinExistence type="predicted"/>
<protein>
    <submittedName>
        <fullName evidence="2">Uncharacterized protein</fullName>
    </submittedName>
</protein>
<feature type="compositionally biased region" description="Low complexity" evidence="1">
    <location>
        <begin position="331"/>
        <end position="341"/>
    </location>
</feature>
<dbReference type="AlphaFoldDB" id="A0A150G8I4"/>
<name>A0A150G8I4_GONPE</name>
<dbReference type="EMBL" id="LSYV01000047">
    <property type="protein sequence ID" value="KXZ46144.1"/>
    <property type="molecule type" value="Genomic_DNA"/>
</dbReference>
<reference evidence="3" key="1">
    <citation type="journal article" date="2016" name="Nat. Commun.">
        <title>The Gonium pectorale genome demonstrates co-option of cell cycle regulation during the evolution of multicellularity.</title>
        <authorList>
            <person name="Hanschen E.R."/>
            <person name="Marriage T.N."/>
            <person name="Ferris P.J."/>
            <person name="Hamaji T."/>
            <person name="Toyoda A."/>
            <person name="Fujiyama A."/>
            <person name="Neme R."/>
            <person name="Noguchi H."/>
            <person name="Minakuchi Y."/>
            <person name="Suzuki M."/>
            <person name="Kawai-Toyooka H."/>
            <person name="Smith D.R."/>
            <person name="Sparks H."/>
            <person name="Anderson J."/>
            <person name="Bakaric R."/>
            <person name="Luria V."/>
            <person name="Karger A."/>
            <person name="Kirschner M.W."/>
            <person name="Durand P.M."/>
            <person name="Michod R.E."/>
            <person name="Nozaki H."/>
            <person name="Olson B.J."/>
        </authorList>
    </citation>
    <scope>NUCLEOTIDE SEQUENCE [LARGE SCALE GENOMIC DNA]</scope>
    <source>
        <strain evidence="3">NIES-2863</strain>
    </source>
</reference>
<evidence type="ECO:0000313" key="3">
    <source>
        <dbReference type="Proteomes" id="UP000075714"/>
    </source>
</evidence>
<sequence length="341" mass="33088">MRIRLAGELRKPAKQDGELLLLRERIEQFGRRWEVQACAGGSRDPGCLLQAAKALTALVGLLGQHKAAAHKPATRHVAAREVPWGPLLAALLSPAAPPTATAITLPALVALAAVMPEVGGGAAAPGVHEEAAPAATTAVSAACSTAAEVSLPGGGGSGHHAVCCLLALLPAWRSAVLEQHWRPNHGSARLEAHLRRCVSEVSGGGAAGGAGVAAAPAPGSGGLAVLAAALRLTHLLVSLSEAVRSDLLGQALAPLLALAARMMDGAARGPGLVAGPPADGGAAPTAGAGSLVAAAAAAGASRVCIAVESRVPAGGAVGPGSGGGGGKGGVRRAAGPLCGDE</sequence>
<evidence type="ECO:0000313" key="2">
    <source>
        <dbReference type="EMBL" id="KXZ46144.1"/>
    </source>
</evidence>